<evidence type="ECO:0000256" key="1">
    <source>
        <dbReference type="ARBA" id="ARBA00044777"/>
    </source>
</evidence>
<dbReference type="PANTHER" id="PTHR33969">
    <property type="entry name" value="SEGREGATION AND CONDENSATION PROTEIN A"/>
    <property type="match status" value="1"/>
</dbReference>
<organism evidence="2 3">
    <name type="scientific">Teichococcus vastitatis</name>
    <dbReference type="NCBI Taxonomy" id="2307076"/>
    <lineage>
        <taxon>Bacteria</taxon>
        <taxon>Pseudomonadati</taxon>
        <taxon>Pseudomonadota</taxon>
        <taxon>Alphaproteobacteria</taxon>
        <taxon>Acetobacterales</taxon>
        <taxon>Roseomonadaceae</taxon>
        <taxon>Roseomonas</taxon>
    </lineage>
</organism>
<reference evidence="2 3" key="1">
    <citation type="submission" date="2022-03" db="EMBL/GenBank/DDBJ databases">
        <title>Complete genome analysis of Roseomonas KG 17.1 : a prolific producer of plant growth promoters.</title>
        <authorList>
            <person name="Saadouli I."/>
            <person name="Najjari A."/>
            <person name="Mosbah A."/>
            <person name="Ouzari H.I."/>
        </authorList>
    </citation>
    <scope>NUCLEOTIDE SEQUENCE [LARGE SCALE GENOMIC DNA]</scope>
    <source>
        <strain evidence="2 3">KG17-1</strain>
    </source>
</reference>
<dbReference type="RefSeq" id="WP_241792446.1">
    <property type="nucleotide sequence ID" value="NZ_JALBUU010000004.1"/>
</dbReference>
<accession>A0ABS9W009</accession>
<dbReference type="Proteomes" id="UP001201985">
    <property type="component" value="Unassembled WGS sequence"/>
</dbReference>
<proteinExistence type="predicted"/>
<dbReference type="EMBL" id="JALBUU010000004">
    <property type="protein sequence ID" value="MCI0752378.1"/>
    <property type="molecule type" value="Genomic_DNA"/>
</dbReference>
<dbReference type="Gene3D" id="6.10.250.2410">
    <property type="match status" value="1"/>
</dbReference>
<evidence type="ECO:0000313" key="2">
    <source>
        <dbReference type="EMBL" id="MCI0752378.1"/>
    </source>
</evidence>
<sequence>MPRSDVAAEAGQTPWLDVAGYEGPLDLLLELVKRHKLDLAKLPLLPLIEQFIAALADAAGHVPLDRQGDWVVQASQLVLLRAQLLRPADAAEAEDAVAEAGRRVAQLNELLRVQAAAAWLTARPQLHQDRWDRGLPERWNMVDTMAERQLAFWEALLAVLEPREGEGAPAALPVGAVWPREVWRVPDALAHIRRLLLDTDRPLDLLRCLPDLPAVRDHPVQRRAALASSFVAALELEREGKVTLVQEQYPAGILMLRSRHA</sequence>
<gene>
    <name evidence="2" type="ORF">MON41_01200</name>
</gene>
<protein>
    <recommendedName>
        <fullName evidence="1">Segregation and condensation protein A</fullName>
    </recommendedName>
</protein>
<keyword evidence="3" id="KW-1185">Reference proteome</keyword>
<name>A0ABS9W009_9PROT</name>
<dbReference type="InterPro" id="IPR003768">
    <property type="entry name" value="ScpA"/>
</dbReference>
<comment type="caution">
    <text evidence="2">The sequence shown here is derived from an EMBL/GenBank/DDBJ whole genome shotgun (WGS) entry which is preliminary data.</text>
</comment>
<evidence type="ECO:0000313" key="3">
    <source>
        <dbReference type="Proteomes" id="UP001201985"/>
    </source>
</evidence>
<dbReference type="PANTHER" id="PTHR33969:SF2">
    <property type="entry name" value="SEGREGATION AND CONDENSATION PROTEIN A"/>
    <property type="match status" value="1"/>
</dbReference>